<evidence type="ECO:0000256" key="5">
    <source>
        <dbReference type="ARBA" id="ARBA00022691"/>
    </source>
</evidence>
<evidence type="ECO:0000256" key="12">
    <source>
        <dbReference type="ARBA" id="ARBA00023163"/>
    </source>
</evidence>
<keyword evidence="6" id="KW-0479">Metal-binding</keyword>
<dbReference type="CDD" id="cd19193">
    <property type="entry name" value="PR-SET_PRDM7_9"/>
    <property type="match status" value="1"/>
</dbReference>
<feature type="domain" description="C2H2-type" evidence="17">
    <location>
        <begin position="340"/>
        <end position="367"/>
    </location>
</feature>
<evidence type="ECO:0000313" key="20">
    <source>
        <dbReference type="Proteomes" id="UP000261540"/>
    </source>
</evidence>
<evidence type="ECO:0000256" key="3">
    <source>
        <dbReference type="ARBA" id="ARBA00022603"/>
    </source>
</evidence>
<keyword evidence="13" id="KW-0539">Nucleus</keyword>
<protein>
    <submittedName>
        <fullName evidence="19">Uncharacterized protein</fullName>
    </submittedName>
</protein>
<dbReference type="PROSITE" id="PS00028">
    <property type="entry name" value="ZINC_FINGER_C2H2_1"/>
    <property type="match status" value="12"/>
</dbReference>
<feature type="domain" description="C2H2-type" evidence="17">
    <location>
        <begin position="671"/>
        <end position="698"/>
    </location>
</feature>
<evidence type="ECO:0000256" key="6">
    <source>
        <dbReference type="ARBA" id="ARBA00022723"/>
    </source>
</evidence>
<feature type="domain" description="C2H2-type" evidence="17">
    <location>
        <begin position="699"/>
        <end position="726"/>
    </location>
</feature>
<evidence type="ECO:0000256" key="15">
    <source>
        <dbReference type="SAM" id="MobiDB-lite"/>
    </source>
</evidence>
<dbReference type="InterPro" id="IPR050331">
    <property type="entry name" value="Zinc_finger"/>
</dbReference>
<dbReference type="STRING" id="1676925.ENSPKIP00000004149"/>
<dbReference type="Proteomes" id="UP000261540">
    <property type="component" value="Unplaced"/>
</dbReference>
<proteinExistence type="inferred from homology"/>
<feature type="domain" description="C2H2-type" evidence="17">
    <location>
        <begin position="597"/>
        <end position="625"/>
    </location>
</feature>
<dbReference type="InterPro" id="IPR036236">
    <property type="entry name" value="Znf_C2H2_sf"/>
</dbReference>
<dbReference type="InterPro" id="IPR044417">
    <property type="entry name" value="PRDM7_9_PR-SET"/>
</dbReference>
<keyword evidence="20" id="KW-1185">Reference proteome</keyword>
<keyword evidence="16" id="KW-1133">Transmembrane helix</keyword>
<dbReference type="FunFam" id="3.30.160.60:FF:001954">
    <property type="entry name" value="Zinc finger protein 787"/>
    <property type="match status" value="1"/>
</dbReference>
<dbReference type="GO" id="GO:0010468">
    <property type="term" value="P:regulation of gene expression"/>
    <property type="evidence" value="ECO:0007669"/>
    <property type="project" value="TreeGrafter"/>
</dbReference>
<dbReference type="FunFam" id="3.30.160.60:FF:000875">
    <property type="entry name" value="zinc finger protein 236 isoform X7"/>
    <property type="match status" value="1"/>
</dbReference>
<evidence type="ECO:0000256" key="9">
    <source>
        <dbReference type="ARBA" id="ARBA00022833"/>
    </source>
</evidence>
<dbReference type="AlphaFoldDB" id="A0A3B3QEF5"/>
<feature type="domain" description="C2H2-type" evidence="17">
    <location>
        <begin position="529"/>
        <end position="557"/>
    </location>
</feature>
<keyword evidence="12" id="KW-0804">Transcription</keyword>
<feature type="region of interest" description="Disordered" evidence="15">
    <location>
        <begin position="289"/>
        <end position="329"/>
    </location>
</feature>
<comment type="similarity">
    <text evidence="2">Belongs to the krueppel C2H2-type zinc-finger protein family.</text>
</comment>
<dbReference type="FunFam" id="3.30.160.60:FF:000925">
    <property type="entry name" value="Zinc finger protein 668"/>
    <property type="match status" value="1"/>
</dbReference>
<feature type="domain" description="C2H2-type" evidence="17">
    <location>
        <begin position="501"/>
        <end position="528"/>
    </location>
</feature>
<evidence type="ECO:0000256" key="13">
    <source>
        <dbReference type="ARBA" id="ARBA00023242"/>
    </source>
</evidence>
<feature type="domain" description="C2H2-type" evidence="17">
    <location>
        <begin position="755"/>
        <end position="782"/>
    </location>
</feature>
<evidence type="ECO:0000259" key="18">
    <source>
        <dbReference type="PROSITE" id="PS50280"/>
    </source>
</evidence>
<feature type="domain" description="C2H2-type" evidence="17">
    <location>
        <begin position="368"/>
        <end position="396"/>
    </location>
</feature>
<evidence type="ECO:0000256" key="7">
    <source>
        <dbReference type="ARBA" id="ARBA00022737"/>
    </source>
</evidence>
<dbReference type="Ensembl" id="ENSPKIT00000028128.1">
    <property type="protein sequence ID" value="ENSPKIP00000004149.1"/>
    <property type="gene ID" value="ENSPKIG00000021367.1"/>
</dbReference>
<evidence type="ECO:0000256" key="1">
    <source>
        <dbReference type="ARBA" id="ARBA00004123"/>
    </source>
</evidence>
<feature type="domain" description="C2H2-type" evidence="17">
    <location>
        <begin position="253"/>
        <end position="281"/>
    </location>
</feature>
<dbReference type="FunFam" id="3.30.160.60:FF:000706">
    <property type="entry name" value="Zinc finger protein"/>
    <property type="match status" value="1"/>
</dbReference>
<keyword evidence="4" id="KW-0808">Transferase</keyword>
<dbReference type="Pfam" id="PF21549">
    <property type="entry name" value="PRDM2_PR"/>
    <property type="match status" value="1"/>
</dbReference>
<dbReference type="SMART" id="SM00355">
    <property type="entry name" value="ZnF_C2H2"/>
    <property type="match status" value="13"/>
</dbReference>
<feature type="domain" description="C2H2-type" evidence="17">
    <location>
        <begin position="436"/>
        <end position="463"/>
    </location>
</feature>
<dbReference type="PANTHER" id="PTHR16515:SF49">
    <property type="entry name" value="GASTRULA ZINC FINGER PROTEIN XLCGF49.1-LIKE-RELATED"/>
    <property type="match status" value="1"/>
</dbReference>
<evidence type="ECO:0000256" key="11">
    <source>
        <dbReference type="ARBA" id="ARBA00023125"/>
    </source>
</evidence>
<reference evidence="19" key="2">
    <citation type="submission" date="2025-09" db="UniProtKB">
        <authorList>
            <consortium name="Ensembl"/>
        </authorList>
    </citation>
    <scope>IDENTIFICATION</scope>
</reference>
<dbReference type="GO" id="GO:0003677">
    <property type="term" value="F:DNA binding"/>
    <property type="evidence" value="ECO:0007669"/>
    <property type="project" value="UniProtKB-KW"/>
</dbReference>
<dbReference type="Gene3D" id="3.30.160.60">
    <property type="entry name" value="Classic Zinc Finger"/>
    <property type="match status" value="12"/>
</dbReference>
<feature type="domain" description="C2H2-type" evidence="17">
    <location>
        <begin position="783"/>
        <end position="807"/>
    </location>
</feature>
<keyword evidence="8 14" id="KW-0863">Zinc-finger</keyword>
<keyword evidence="16" id="KW-0812">Transmembrane</keyword>
<dbReference type="FunFam" id="3.30.160.60:FF:002343">
    <property type="entry name" value="Zinc finger protein 33A"/>
    <property type="match status" value="2"/>
</dbReference>
<dbReference type="GO" id="GO:0032259">
    <property type="term" value="P:methylation"/>
    <property type="evidence" value="ECO:0007669"/>
    <property type="project" value="UniProtKB-KW"/>
</dbReference>
<accession>A0A3B3QEF5</accession>
<feature type="transmembrane region" description="Helical" evidence="16">
    <location>
        <begin position="213"/>
        <end position="231"/>
    </location>
</feature>
<keyword evidence="3" id="KW-0489">Methyltransferase</keyword>
<comment type="subcellular location">
    <subcellularLocation>
        <location evidence="1">Nucleus</location>
    </subcellularLocation>
</comment>
<dbReference type="InterPro" id="IPR013087">
    <property type="entry name" value="Znf_C2H2_type"/>
</dbReference>
<dbReference type="GO" id="GO:0005634">
    <property type="term" value="C:nucleus"/>
    <property type="evidence" value="ECO:0007669"/>
    <property type="project" value="UniProtKB-SubCell"/>
</dbReference>
<keyword evidence="11" id="KW-0238">DNA-binding</keyword>
<feature type="domain" description="C2H2-type" evidence="17">
    <location>
        <begin position="397"/>
        <end position="424"/>
    </location>
</feature>
<dbReference type="PROSITE" id="PS50157">
    <property type="entry name" value="ZINC_FINGER_C2H2_2"/>
    <property type="match status" value="15"/>
</dbReference>
<dbReference type="Gene3D" id="2.170.270.10">
    <property type="entry name" value="SET domain"/>
    <property type="match status" value="1"/>
</dbReference>
<evidence type="ECO:0000256" key="4">
    <source>
        <dbReference type="ARBA" id="ARBA00022679"/>
    </source>
</evidence>
<name>A0A3B3QEF5_9TELE</name>
<evidence type="ECO:0000256" key="2">
    <source>
        <dbReference type="ARBA" id="ARBA00006991"/>
    </source>
</evidence>
<dbReference type="PANTHER" id="PTHR16515">
    <property type="entry name" value="PR DOMAIN ZINC FINGER PROTEIN"/>
    <property type="match status" value="1"/>
</dbReference>
<evidence type="ECO:0000256" key="8">
    <source>
        <dbReference type="ARBA" id="ARBA00022771"/>
    </source>
</evidence>
<dbReference type="FunFam" id="3.30.160.60:FF:000065">
    <property type="entry name" value="B-cell CLL/lymphoma 6, member B"/>
    <property type="match status" value="1"/>
</dbReference>
<dbReference type="FunFam" id="3.30.160.60:FF:001343">
    <property type="entry name" value="Zinc finger protein 568"/>
    <property type="match status" value="1"/>
</dbReference>
<keyword evidence="5" id="KW-0949">S-adenosyl-L-methionine</keyword>
<feature type="transmembrane region" description="Helical" evidence="16">
    <location>
        <begin position="178"/>
        <end position="201"/>
    </location>
</feature>
<dbReference type="GeneTree" id="ENSGT00940000156207"/>
<feature type="domain" description="C2H2-type" evidence="17">
    <location>
        <begin position="727"/>
        <end position="754"/>
    </location>
</feature>
<reference evidence="19" key="1">
    <citation type="submission" date="2025-08" db="UniProtKB">
        <authorList>
            <consortium name="Ensembl"/>
        </authorList>
    </citation>
    <scope>IDENTIFICATION</scope>
</reference>
<evidence type="ECO:0000256" key="16">
    <source>
        <dbReference type="SAM" id="Phobius"/>
    </source>
</evidence>
<evidence type="ECO:0000259" key="17">
    <source>
        <dbReference type="PROSITE" id="PS50157"/>
    </source>
</evidence>
<keyword evidence="9" id="KW-0862">Zinc</keyword>
<dbReference type="SUPFAM" id="SSF57667">
    <property type="entry name" value="beta-beta-alpha zinc fingers"/>
    <property type="match status" value="7"/>
</dbReference>
<evidence type="ECO:0000313" key="19">
    <source>
        <dbReference type="Ensembl" id="ENSPKIP00000004149.1"/>
    </source>
</evidence>
<keyword evidence="10" id="KW-0805">Transcription regulation</keyword>
<feature type="domain" description="SET" evidence="18">
    <location>
        <begin position="34"/>
        <end position="148"/>
    </location>
</feature>
<evidence type="ECO:0000256" key="14">
    <source>
        <dbReference type="PROSITE-ProRule" id="PRU00042"/>
    </source>
</evidence>
<dbReference type="PROSITE" id="PS50280">
    <property type="entry name" value="SET"/>
    <property type="match status" value="1"/>
</dbReference>
<dbReference type="SUPFAM" id="SSF82199">
    <property type="entry name" value="SET domain"/>
    <property type="match status" value="1"/>
</dbReference>
<dbReference type="Pfam" id="PF00096">
    <property type="entry name" value="zf-C2H2"/>
    <property type="match status" value="8"/>
</dbReference>
<feature type="domain" description="C2H2-type" evidence="17">
    <location>
        <begin position="643"/>
        <end position="670"/>
    </location>
</feature>
<dbReference type="GO" id="GO:0042054">
    <property type="term" value="F:histone methyltransferase activity"/>
    <property type="evidence" value="ECO:0007669"/>
    <property type="project" value="InterPro"/>
</dbReference>
<keyword evidence="7" id="KW-0677">Repeat</keyword>
<evidence type="ECO:0000256" key="10">
    <source>
        <dbReference type="ARBA" id="ARBA00023015"/>
    </source>
</evidence>
<organism evidence="19 20">
    <name type="scientific">Paramormyrops kingsleyae</name>
    <dbReference type="NCBI Taxonomy" id="1676925"/>
    <lineage>
        <taxon>Eukaryota</taxon>
        <taxon>Metazoa</taxon>
        <taxon>Chordata</taxon>
        <taxon>Craniata</taxon>
        <taxon>Vertebrata</taxon>
        <taxon>Euteleostomi</taxon>
        <taxon>Actinopterygii</taxon>
        <taxon>Neopterygii</taxon>
        <taxon>Teleostei</taxon>
        <taxon>Osteoglossocephala</taxon>
        <taxon>Osteoglossomorpha</taxon>
        <taxon>Osteoglossiformes</taxon>
        <taxon>Mormyridae</taxon>
        <taxon>Paramormyrops</taxon>
    </lineage>
</organism>
<feature type="domain" description="C2H2-type" evidence="17">
    <location>
        <begin position="558"/>
        <end position="585"/>
    </location>
</feature>
<sequence>FYTNQCETHGPLSFIHDSPTPMGVPQRALLTLPLGLVIGRSTMPEAGLGVFNQGQTVPAGTHFGPYEGDVTSREEAIESGYSWVICRKKNHFEYIDGTRDTHSNWMRYVNCARNEDEQNLVAFQHRGRVLYRCLRPILPGQELLLWYEDEYAKELGITWDYLWDRKSNPAGDEPLSLYIPYVLSAACCFLVTCFVVMQWQIGKTVAHKLGSKYLGVNIWICLSVIGSFILTNRPACVLFFSPERSAEPRSPVFPCPHCRFSFSAEIYLHKHIRRSHSAESAKLLHSAELSPVAPPPTSDEDQLAPPPPSHLCTNNREHLSHEGTPVKIKPGRNADDVGLYCCAQCGRSSASPDGLRGHQCTRTGEGPYPCPLCGKSFAQSCHLKRHERTIHSKEKPYCCTHCGKCFGQSAGLKRHQQVHEGGRLVQKSTGGSSQVFPCLWCTFCFTSEQKLHKHVRRHHPEEHRLVAPETPQYGCALCWSSFGDSESLKTHQCTAEQEGSYCCHKCCGSFGDKGSLEAHQCTPSGDGPYCCPQCGKCFTRSCNLRRHERTIHTQEKPYFCTQCGKFFSQSAGLKRHQQTHVGLTPRLESTEVASRVFPCPQCAFSFTAEHYLHKHLKRYHPEEHLKLLESGLANEAQEDSGQLSCRQCQKTFTCLKTLRLHKCAQSGDRLFLCTDCGKCFTWSYSLRQHQRIHTGEKPFTCSECGKSFVHSGQLNVHKRIHTGEKPFLCTVCGERFRQSGDLKRHERKHTGFRPCRCSECGKSFSRPQSLRAHQLLHKGEKLYCCTQCNKSFARSWHLRRHHHKMHS</sequence>
<dbReference type="GO" id="GO:0008270">
    <property type="term" value="F:zinc ion binding"/>
    <property type="evidence" value="ECO:0007669"/>
    <property type="project" value="UniProtKB-KW"/>
</dbReference>
<dbReference type="SMART" id="SM00317">
    <property type="entry name" value="SET"/>
    <property type="match status" value="1"/>
</dbReference>
<keyword evidence="16" id="KW-0472">Membrane</keyword>
<dbReference type="InterPro" id="IPR001214">
    <property type="entry name" value="SET_dom"/>
</dbReference>
<dbReference type="InterPro" id="IPR046341">
    <property type="entry name" value="SET_dom_sf"/>
</dbReference>
<dbReference type="FunFam" id="3.30.160.60:FF:000100">
    <property type="entry name" value="Zinc finger 45-like"/>
    <property type="match status" value="1"/>
</dbReference>